<name>A0A6L6U4B3_9FLAO</name>
<evidence type="ECO:0000313" key="1">
    <source>
        <dbReference type="EMBL" id="MUU76895.1"/>
    </source>
</evidence>
<comment type="caution">
    <text evidence="1">The sequence shown here is derived from an EMBL/GenBank/DDBJ whole genome shotgun (WGS) entry which is preliminary data.</text>
</comment>
<evidence type="ECO:0000313" key="2">
    <source>
        <dbReference type="Proteomes" id="UP000478208"/>
    </source>
</evidence>
<dbReference type="Proteomes" id="UP000478208">
    <property type="component" value="Unassembled WGS sequence"/>
</dbReference>
<sequence>MSCDTIVDCIINKRPEIPNKSFTVGNIGYYYQDDITAEIKNEPNDNYYDYYFDVYGNLPDGLDLYTDYRTLSIEGVPETSGSFTFTIQLYVDPPEYYDEDSQEWEDNLCSHSTSKEFTILIN</sequence>
<dbReference type="AlphaFoldDB" id="A0A6L6U4B3"/>
<organism evidence="1 2">
    <name type="scientific">Winogradskyella endarachnes</name>
    <dbReference type="NCBI Taxonomy" id="2681965"/>
    <lineage>
        <taxon>Bacteria</taxon>
        <taxon>Pseudomonadati</taxon>
        <taxon>Bacteroidota</taxon>
        <taxon>Flavobacteriia</taxon>
        <taxon>Flavobacteriales</taxon>
        <taxon>Flavobacteriaceae</taxon>
        <taxon>Winogradskyella</taxon>
    </lineage>
</organism>
<protein>
    <submittedName>
        <fullName evidence="1">Uncharacterized protein</fullName>
    </submittedName>
</protein>
<gene>
    <name evidence="1" type="ORF">GN138_00420</name>
</gene>
<dbReference type="RefSeq" id="WP_157361345.1">
    <property type="nucleotide sequence ID" value="NZ_WOWS01000001.1"/>
</dbReference>
<reference evidence="1 2" key="1">
    <citation type="submission" date="2019-12" db="EMBL/GenBank/DDBJ databases">
        <authorList>
            <person name="Li J."/>
        </authorList>
    </citation>
    <scope>NUCLEOTIDE SEQUENCE [LARGE SCALE GENOMIC DNA]</scope>
    <source>
        <strain evidence="1 2">HL2-2</strain>
    </source>
</reference>
<dbReference type="Gene3D" id="2.60.40.10">
    <property type="entry name" value="Immunoglobulins"/>
    <property type="match status" value="1"/>
</dbReference>
<accession>A0A6L6U4B3</accession>
<keyword evidence="2" id="KW-1185">Reference proteome</keyword>
<proteinExistence type="predicted"/>
<dbReference type="InterPro" id="IPR013783">
    <property type="entry name" value="Ig-like_fold"/>
</dbReference>
<dbReference type="EMBL" id="WOWS01000001">
    <property type="protein sequence ID" value="MUU76895.1"/>
    <property type="molecule type" value="Genomic_DNA"/>
</dbReference>